<sequence length="186" mass="21481">MKAVSLSSPSLRPCSGHRKIIQRKNYRTLASRREAHEPNYDYGGRLVDESMIVLRKILHEMKMVERNYEPSSHWMDWEKRYYTSYDSVICKVVGFLQSQLTNTRPTLASVFMALLTFSVPTTMAILFYQMLKLTKLITAAIHLARAFPNKYKTVKRSHKQVARLQLGAWPSSSAQFDANDILKFSS</sequence>
<reference evidence="2 3" key="1">
    <citation type="submission" date="2023-12" db="EMBL/GenBank/DDBJ databases">
        <title>A high-quality genome assembly for Dillenia turbinata (Dilleniales).</title>
        <authorList>
            <person name="Chanderbali A."/>
        </authorList>
    </citation>
    <scope>NUCLEOTIDE SEQUENCE [LARGE SCALE GENOMIC DNA]</scope>
    <source>
        <strain evidence="2">LSX21</strain>
        <tissue evidence="2">Leaf</tissue>
    </source>
</reference>
<dbReference type="Proteomes" id="UP001370490">
    <property type="component" value="Unassembled WGS sequence"/>
</dbReference>
<evidence type="ECO:0000313" key="2">
    <source>
        <dbReference type="EMBL" id="KAK6922234.1"/>
    </source>
</evidence>
<name>A0AAN8UZT0_9MAGN</name>
<feature type="transmembrane region" description="Helical" evidence="1">
    <location>
        <begin position="107"/>
        <end position="128"/>
    </location>
</feature>
<keyword evidence="1" id="KW-0812">Transmembrane</keyword>
<evidence type="ECO:0000256" key="1">
    <source>
        <dbReference type="SAM" id="Phobius"/>
    </source>
</evidence>
<accession>A0AAN8UZT0</accession>
<keyword evidence="3" id="KW-1185">Reference proteome</keyword>
<dbReference type="AlphaFoldDB" id="A0AAN8UZT0"/>
<organism evidence="2 3">
    <name type="scientific">Dillenia turbinata</name>
    <dbReference type="NCBI Taxonomy" id="194707"/>
    <lineage>
        <taxon>Eukaryota</taxon>
        <taxon>Viridiplantae</taxon>
        <taxon>Streptophyta</taxon>
        <taxon>Embryophyta</taxon>
        <taxon>Tracheophyta</taxon>
        <taxon>Spermatophyta</taxon>
        <taxon>Magnoliopsida</taxon>
        <taxon>eudicotyledons</taxon>
        <taxon>Gunneridae</taxon>
        <taxon>Pentapetalae</taxon>
        <taxon>Dilleniales</taxon>
        <taxon>Dilleniaceae</taxon>
        <taxon>Dillenia</taxon>
    </lineage>
</organism>
<evidence type="ECO:0000313" key="3">
    <source>
        <dbReference type="Proteomes" id="UP001370490"/>
    </source>
</evidence>
<dbReference type="EMBL" id="JBAMMX010000019">
    <property type="protein sequence ID" value="KAK6922234.1"/>
    <property type="molecule type" value="Genomic_DNA"/>
</dbReference>
<proteinExistence type="predicted"/>
<dbReference type="PANTHER" id="PTHR33782">
    <property type="entry name" value="OS01G0121600 PROTEIN"/>
    <property type="match status" value="1"/>
</dbReference>
<keyword evidence="1" id="KW-1133">Transmembrane helix</keyword>
<comment type="caution">
    <text evidence="2">The sequence shown here is derived from an EMBL/GenBank/DDBJ whole genome shotgun (WGS) entry which is preliminary data.</text>
</comment>
<keyword evidence="1" id="KW-0472">Membrane</keyword>
<protein>
    <submittedName>
        <fullName evidence="2">Uncharacterized protein</fullName>
    </submittedName>
</protein>
<gene>
    <name evidence="2" type="ORF">RJ641_012741</name>
</gene>
<dbReference type="PANTHER" id="PTHR33782:SF5">
    <property type="entry name" value="MEDIATOR OF RNA POLYMERASE II TRANSCRIPTION SUBUNIT"/>
    <property type="match status" value="1"/>
</dbReference>